<accession>A0AAW0G545</accession>
<reference evidence="2 3" key="1">
    <citation type="submission" date="2022-09" db="EMBL/GenBank/DDBJ databases">
        <authorList>
            <person name="Palmer J.M."/>
        </authorList>
    </citation>
    <scope>NUCLEOTIDE SEQUENCE [LARGE SCALE GENOMIC DNA]</scope>
    <source>
        <strain evidence="2 3">DSM 7382</strain>
    </source>
</reference>
<keyword evidence="1" id="KW-0732">Signal</keyword>
<comment type="caution">
    <text evidence="2">The sequence shown here is derived from an EMBL/GenBank/DDBJ whole genome shotgun (WGS) entry which is preliminary data.</text>
</comment>
<sequence>MTLWRVVFALLVLWLVPSFAQDYSVPSQWGALEAVNTSYDEAQGLISNMYVTFFQKFLPRADPNLARLDIEY</sequence>
<dbReference type="AlphaFoldDB" id="A0AAW0G545"/>
<organism evidence="2 3">
    <name type="scientific">Cerrena zonata</name>
    <dbReference type="NCBI Taxonomy" id="2478898"/>
    <lineage>
        <taxon>Eukaryota</taxon>
        <taxon>Fungi</taxon>
        <taxon>Dikarya</taxon>
        <taxon>Basidiomycota</taxon>
        <taxon>Agaricomycotina</taxon>
        <taxon>Agaricomycetes</taxon>
        <taxon>Polyporales</taxon>
        <taxon>Cerrenaceae</taxon>
        <taxon>Cerrena</taxon>
    </lineage>
</organism>
<evidence type="ECO:0000313" key="2">
    <source>
        <dbReference type="EMBL" id="KAK7688605.1"/>
    </source>
</evidence>
<proteinExistence type="predicted"/>
<keyword evidence="3" id="KW-1185">Reference proteome</keyword>
<dbReference type="EMBL" id="JASBNA010000010">
    <property type="protein sequence ID" value="KAK7688605.1"/>
    <property type="molecule type" value="Genomic_DNA"/>
</dbReference>
<feature type="signal peptide" evidence="1">
    <location>
        <begin position="1"/>
        <end position="20"/>
    </location>
</feature>
<evidence type="ECO:0000313" key="3">
    <source>
        <dbReference type="Proteomes" id="UP001385951"/>
    </source>
</evidence>
<feature type="chain" id="PRO_5043351001" evidence="1">
    <location>
        <begin position="21"/>
        <end position="72"/>
    </location>
</feature>
<protein>
    <submittedName>
        <fullName evidence="2">Uncharacterized protein</fullName>
    </submittedName>
</protein>
<dbReference type="Proteomes" id="UP001385951">
    <property type="component" value="Unassembled WGS sequence"/>
</dbReference>
<gene>
    <name evidence="2" type="ORF">QCA50_008143</name>
</gene>
<name>A0AAW0G545_9APHY</name>
<evidence type="ECO:0000256" key="1">
    <source>
        <dbReference type="SAM" id="SignalP"/>
    </source>
</evidence>